<proteinExistence type="predicted"/>
<dbReference type="GO" id="GO:0000976">
    <property type="term" value="F:transcription cis-regulatory region binding"/>
    <property type="evidence" value="ECO:0007669"/>
    <property type="project" value="TreeGrafter"/>
</dbReference>
<organism evidence="6 7">
    <name type="scientific">Reticulibacter mediterranei</name>
    <dbReference type="NCBI Taxonomy" id="2778369"/>
    <lineage>
        <taxon>Bacteria</taxon>
        <taxon>Bacillati</taxon>
        <taxon>Chloroflexota</taxon>
        <taxon>Ktedonobacteria</taxon>
        <taxon>Ktedonobacterales</taxon>
        <taxon>Reticulibacteraceae</taxon>
        <taxon>Reticulibacter</taxon>
    </lineage>
</organism>
<evidence type="ECO:0000256" key="2">
    <source>
        <dbReference type="ARBA" id="ARBA00023015"/>
    </source>
</evidence>
<dbReference type="InterPro" id="IPR000843">
    <property type="entry name" value="HTH_LacI"/>
</dbReference>
<dbReference type="SUPFAM" id="SSF47413">
    <property type="entry name" value="lambda repressor-like DNA-binding domains"/>
    <property type="match status" value="1"/>
</dbReference>
<dbReference type="SMART" id="SM00354">
    <property type="entry name" value="HTH_LACI"/>
    <property type="match status" value="1"/>
</dbReference>
<accession>A0A8J3IQJ7</accession>
<dbReference type="PRINTS" id="PR00036">
    <property type="entry name" value="HTHLACI"/>
</dbReference>
<dbReference type="InterPro" id="IPR010982">
    <property type="entry name" value="Lambda_DNA-bd_dom_sf"/>
</dbReference>
<dbReference type="InterPro" id="IPR028082">
    <property type="entry name" value="Peripla_BP_I"/>
</dbReference>
<dbReference type="Gene3D" id="3.40.50.2300">
    <property type="match status" value="2"/>
</dbReference>
<keyword evidence="4" id="KW-0804">Transcription</keyword>
<dbReference type="PANTHER" id="PTHR30146">
    <property type="entry name" value="LACI-RELATED TRANSCRIPTIONAL REPRESSOR"/>
    <property type="match status" value="1"/>
</dbReference>
<dbReference type="Gene3D" id="1.10.260.40">
    <property type="entry name" value="lambda repressor-like DNA-binding domains"/>
    <property type="match status" value="1"/>
</dbReference>
<keyword evidence="3" id="KW-0238">DNA-binding</keyword>
<dbReference type="InterPro" id="IPR001761">
    <property type="entry name" value="Peripla_BP/Lac1_sug-bd_dom"/>
</dbReference>
<protein>
    <submittedName>
        <fullName evidence="6">LacI family transcriptional regulator</fullName>
    </submittedName>
</protein>
<dbReference type="SUPFAM" id="SSF53822">
    <property type="entry name" value="Periplasmic binding protein-like I"/>
    <property type="match status" value="1"/>
</dbReference>
<evidence type="ECO:0000259" key="5">
    <source>
        <dbReference type="PROSITE" id="PS50932"/>
    </source>
</evidence>
<dbReference type="RefSeq" id="WP_220207286.1">
    <property type="nucleotide sequence ID" value="NZ_BNJK01000001.1"/>
</dbReference>
<dbReference type="Proteomes" id="UP000597444">
    <property type="component" value="Unassembled WGS sequence"/>
</dbReference>
<comment type="caution">
    <text evidence="6">The sequence shown here is derived from an EMBL/GenBank/DDBJ whole genome shotgun (WGS) entry which is preliminary data.</text>
</comment>
<evidence type="ECO:0000256" key="1">
    <source>
        <dbReference type="ARBA" id="ARBA00022491"/>
    </source>
</evidence>
<dbReference type="PROSITE" id="PS50932">
    <property type="entry name" value="HTH_LACI_2"/>
    <property type="match status" value="1"/>
</dbReference>
<dbReference type="Pfam" id="PF00532">
    <property type="entry name" value="Peripla_BP_1"/>
    <property type="match status" value="1"/>
</dbReference>
<dbReference type="EMBL" id="BNJK01000001">
    <property type="protein sequence ID" value="GHO96680.1"/>
    <property type="molecule type" value="Genomic_DNA"/>
</dbReference>
<dbReference type="Pfam" id="PF00356">
    <property type="entry name" value="LacI"/>
    <property type="match status" value="1"/>
</dbReference>
<reference evidence="6" key="1">
    <citation type="submission" date="2020-10" db="EMBL/GenBank/DDBJ databases">
        <title>Taxonomic study of unclassified bacteria belonging to the class Ktedonobacteria.</title>
        <authorList>
            <person name="Yabe S."/>
            <person name="Wang C.M."/>
            <person name="Zheng Y."/>
            <person name="Sakai Y."/>
            <person name="Cavaletti L."/>
            <person name="Monciardini P."/>
            <person name="Donadio S."/>
        </authorList>
    </citation>
    <scope>NUCLEOTIDE SEQUENCE</scope>
    <source>
        <strain evidence="6">ID150040</strain>
    </source>
</reference>
<sequence length="338" mass="37501">MANIQDVARLAGVSISTVSRVFNGTARVNPEVAARVLAAAQQLRYQPNKAAQSLRAKKSTIIGLLISDIQNPFFTTLIRGIEDVAHSNGYSVILCNSDEDPQKERQYIEVLCAERVAGAIIVPTRETPPGLELFKEHNITVVAVDRRVRDRDIDVVLIDNRRGSYEATTHLIENGYRRIGIITGPRTTTTGKERLEGYRQALQDAGIPRDPQLECYGSFKAESGIQCVYDLLERGVQMDALFVTNNLMTLGALEGLHQRQQRIPDDIAIVGFDEMPWAALSPISLTTVTQPVYELGSTAALRLFQRLHHPTAMTRQEIILTPTLRIRGSSRMRTIAGN</sequence>
<dbReference type="CDD" id="cd01392">
    <property type="entry name" value="HTH_LacI"/>
    <property type="match status" value="1"/>
</dbReference>
<evidence type="ECO:0000256" key="3">
    <source>
        <dbReference type="ARBA" id="ARBA00023125"/>
    </source>
</evidence>
<dbReference type="CDD" id="cd06267">
    <property type="entry name" value="PBP1_LacI_sugar_binding-like"/>
    <property type="match status" value="1"/>
</dbReference>
<evidence type="ECO:0000256" key="4">
    <source>
        <dbReference type="ARBA" id="ARBA00023163"/>
    </source>
</evidence>
<dbReference type="PANTHER" id="PTHR30146:SF148">
    <property type="entry name" value="HTH-TYPE TRANSCRIPTIONAL REPRESSOR PURR-RELATED"/>
    <property type="match status" value="1"/>
</dbReference>
<evidence type="ECO:0000313" key="7">
    <source>
        <dbReference type="Proteomes" id="UP000597444"/>
    </source>
</evidence>
<evidence type="ECO:0000313" key="6">
    <source>
        <dbReference type="EMBL" id="GHO96680.1"/>
    </source>
</evidence>
<feature type="domain" description="HTH lacI-type" evidence="5">
    <location>
        <begin position="2"/>
        <end position="56"/>
    </location>
</feature>
<name>A0A8J3IQJ7_9CHLR</name>
<gene>
    <name evidence="6" type="ORF">KSF_067280</name>
</gene>
<keyword evidence="2" id="KW-0805">Transcription regulation</keyword>
<keyword evidence="1" id="KW-0678">Repressor</keyword>
<keyword evidence="7" id="KW-1185">Reference proteome</keyword>
<dbReference type="AlphaFoldDB" id="A0A8J3IQJ7"/>
<dbReference type="GO" id="GO:0003700">
    <property type="term" value="F:DNA-binding transcription factor activity"/>
    <property type="evidence" value="ECO:0007669"/>
    <property type="project" value="TreeGrafter"/>
</dbReference>